<keyword evidence="9" id="KW-0675">Receptor</keyword>
<sequence>MTKLGSDYEVVTPTDGQHGVELSYGNWTGIIGMIYRGEADIGIGNLGVWDNRYRTVDFSYPYSTAGLHFCLLKSSNRVELFSFYRLFDFYTWMFLLGSLFLTAIVIFMISKDRGNFPSIILYLFGSFLSQALILHKQIRKWKIIFLSWSVFTFIMSAAYSGALLSFLTLPSEGKTVETFRELSEAVAKDSHRLYALRGALHVPFLKSSLDEHLKFLGNMIEKNNWFFSPDEMTHNPLKKKDSPDNKTRIDVVLGPEYIFKLLYNVGDFKSKVFISIDKPISGTIAIAFRKGFCCSSEVNKILTRIVNAGIYEKLLKEESLRYWFSLTSEERREMQTAVDRSLSMHDLAGAFALLSVGLLISFLVFLIEVVTLYI</sequence>
<evidence type="ECO:0000256" key="8">
    <source>
        <dbReference type="ARBA" id="ARBA00023136"/>
    </source>
</evidence>
<keyword evidence="17" id="KW-1185">Reference proteome</keyword>
<feature type="domain" description="Ionotropic glutamate receptor C-terminal" evidence="14">
    <location>
        <begin position="91"/>
        <end position="358"/>
    </location>
</feature>
<dbReference type="PANTHER" id="PTHR42643">
    <property type="entry name" value="IONOTROPIC RECEPTOR 20A-RELATED"/>
    <property type="match status" value="1"/>
</dbReference>
<comment type="similarity">
    <text evidence="2">Belongs to the glutamate-gated ion channel (TC 1.A.10.1) family.</text>
</comment>
<evidence type="ECO:0000256" key="13">
    <source>
        <dbReference type="SAM" id="Phobius"/>
    </source>
</evidence>
<evidence type="ECO:0000256" key="11">
    <source>
        <dbReference type="ARBA" id="ARBA00023286"/>
    </source>
</evidence>
<dbReference type="AlphaFoldDB" id="A0A8X6TCZ0"/>
<proteinExistence type="inferred from homology"/>
<reference evidence="16" key="1">
    <citation type="submission" date="2020-08" db="EMBL/GenBank/DDBJ databases">
        <title>Multicomponent nature underlies the extraordinary mechanical properties of spider dragline silk.</title>
        <authorList>
            <person name="Kono N."/>
            <person name="Nakamura H."/>
            <person name="Mori M."/>
            <person name="Yoshida Y."/>
            <person name="Ohtoshi R."/>
            <person name="Malay A.D."/>
            <person name="Moran D.A.P."/>
            <person name="Tomita M."/>
            <person name="Numata K."/>
            <person name="Arakawa K."/>
        </authorList>
    </citation>
    <scope>NUCLEOTIDE SEQUENCE</scope>
</reference>
<dbReference type="EMBL" id="BMAW01055724">
    <property type="protein sequence ID" value="GFT02465.1"/>
    <property type="molecule type" value="Genomic_DNA"/>
</dbReference>
<evidence type="ECO:0000256" key="2">
    <source>
        <dbReference type="ARBA" id="ARBA00008685"/>
    </source>
</evidence>
<dbReference type="Gene3D" id="1.10.287.70">
    <property type="match status" value="1"/>
</dbReference>
<dbReference type="OrthoDB" id="9997229at2759"/>
<keyword evidence="3" id="KW-0813">Transport</keyword>
<feature type="transmembrane region" description="Helical" evidence="13">
    <location>
        <begin position="116"/>
        <end position="134"/>
    </location>
</feature>
<feature type="transmembrane region" description="Helical" evidence="13">
    <location>
        <begin position="89"/>
        <end position="110"/>
    </location>
</feature>
<gene>
    <name evidence="16" type="primary">AVEN_273926_1</name>
    <name evidence="16" type="ORF">NPIL_499531</name>
</gene>
<evidence type="ECO:0000256" key="6">
    <source>
        <dbReference type="ARBA" id="ARBA00022989"/>
    </source>
</evidence>
<dbReference type="Pfam" id="PF10613">
    <property type="entry name" value="Lig_chan-Glu_bd"/>
    <property type="match status" value="1"/>
</dbReference>
<evidence type="ECO:0000256" key="7">
    <source>
        <dbReference type="ARBA" id="ARBA00023065"/>
    </source>
</evidence>
<dbReference type="SUPFAM" id="SSF53850">
    <property type="entry name" value="Periplasmic binding protein-like II"/>
    <property type="match status" value="1"/>
</dbReference>
<keyword evidence="12" id="KW-0407">Ion channel</keyword>
<name>A0A8X6TCZ0_NEPPI</name>
<keyword evidence="4" id="KW-1003">Cell membrane</keyword>
<evidence type="ECO:0000313" key="17">
    <source>
        <dbReference type="Proteomes" id="UP000887013"/>
    </source>
</evidence>
<dbReference type="InterPro" id="IPR019594">
    <property type="entry name" value="Glu/Gly-bd"/>
</dbReference>
<feature type="domain" description="Ionotropic glutamate receptor L-glutamate and glycine-binding" evidence="15">
    <location>
        <begin position="3"/>
        <end position="69"/>
    </location>
</feature>
<evidence type="ECO:0000256" key="10">
    <source>
        <dbReference type="ARBA" id="ARBA00023180"/>
    </source>
</evidence>
<dbReference type="PANTHER" id="PTHR42643:SF24">
    <property type="entry name" value="IONOTROPIC RECEPTOR 60A"/>
    <property type="match status" value="1"/>
</dbReference>
<evidence type="ECO:0000256" key="3">
    <source>
        <dbReference type="ARBA" id="ARBA00022448"/>
    </source>
</evidence>
<evidence type="ECO:0000256" key="12">
    <source>
        <dbReference type="ARBA" id="ARBA00023303"/>
    </source>
</evidence>
<evidence type="ECO:0000256" key="5">
    <source>
        <dbReference type="ARBA" id="ARBA00022692"/>
    </source>
</evidence>
<feature type="transmembrane region" description="Helical" evidence="13">
    <location>
        <begin position="146"/>
        <end position="169"/>
    </location>
</feature>
<dbReference type="GO" id="GO:0015276">
    <property type="term" value="F:ligand-gated monoatomic ion channel activity"/>
    <property type="evidence" value="ECO:0007669"/>
    <property type="project" value="InterPro"/>
</dbReference>
<feature type="transmembrane region" description="Helical" evidence="13">
    <location>
        <begin position="350"/>
        <end position="373"/>
    </location>
</feature>
<dbReference type="Proteomes" id="UP000887013">
    <property type="component" value="Unassembled WGS sequence"/>
</dbReference>
<keyword evidence="7" id="KW-0406">Ion transport</keyword>
<comment type="caution">
    <text evidence="16">The sequence shown here is derived from an EMBL/GenBank/DDBJ whole genome shotgun (WGS) entry which is preliminary data.</text>
</comment>
<organism evidence="16 17">
    <name type="scientific">Nephila pilipes</name>
    <name type="common">Giant wood spider</name>
    <name type="synonym">Nephila maculata</name>
    <dbReference type="NCBI Taxonomy" id="299642"/>
    <lineage>
        <taxon>Eukaryota</taxon>
        <taxon>Metazoa</taxon>
        <taxon>Ecdysozoa</taxon>
        <taxon>Arthropoda</taxon>
        <taxon>Chelicerata</taxon>
        <taxon>Arachnida</taxon>
        <taxon>Araneae</taxon>
        <taxon>Araneomorphae</taxon>
        <taxon>Entelegynae</taxon>
        <taxon>Araneoidea</taxon>
        <taxon>Nephilidae</taxon>
        <taxon>Nephila</taxon>
    </lineage>
</organism>
<keyword evidence="6 13" id="KW-1133">Transmembrane helix</keyword>
<evidence type="ECO:0000256" key="4">
    <source>
        <dbReference type="ARBA" id="ARBA00022475"/>
    </source>
</evidence>
<dbReference type="Pfam" id="PF00060">
    <property type="entry name" value="Lig_chan"/>
    <property type="match status" value="1"/>
</dbReference>
<keyword evidence="10" id="KW-0325">Glycoprotein</keyword>
<dbReference type="GO" id="GO:0005886">
    <property type="term" value="C:plasma membrane"/>
    <property type="evidence" value="ECO:0007669"/>
    <property type="project" value="UniProtKB-SubCell"/>
</dbReference>
<evidence type="ECO:0000259" key="15">
    <source>
        <dbReference type="Pfam" id="PF10613"/>
    </source>
</evidence>
<accession>A0A8X6TCZ0</accession>
<dbReference type="Gene3D" id="3.40.190.10">
    <property type="entry name" value="Periplasmic binding protein-like II"/>
    <property type="match status" value="1"/>
</dbReference>
<evidence type="ECO:0000256" key="1">
    <source>
        <dbReference type="ARBA" id="ARBA00004651"/>
    </source>
</evidence>
<evidence type="ECO:0000256" key="9">
    <source>
        <dbReference type="ARBA" id="ARBA00023170"/>
    </source>
</evidence>
<dbReference type="InterPro" id="IPR052192">
    <property type="entry name" value="Insect_Ionotropic_Sensory_Rcpt"/>
</dbReference>
<evidence type="ECO:0000313" key="16">
    <source>
        <dbReference type="EMBL" id="GFT02465.1"/>
    </source>
</evidence>
<keyword evidence="5 13" id="KW-0812">Transmembrane</keyword>
<dbReference type="InterPro" id="IPR001320">
    <property type="entry name" value="Iontro_rcpt_C"/>
</dbReference>
<comment type="subcellular location">
    <subcellularLocation>
        <location evidence="1">Cell membrane</location>
        <topology evidence="1">Multi-pass membrane protein</topology>
    </subcellularLocation>
</comment>
<keyword evidence="8 13" id="KW-0472">Membrane</keyword>
<dbReference type="GO" id="GO:0050906">
    <property type="term" value="P:detection of stimulus involved in sensory perception"/>
    <property type="evidence" value="ECO:0007669"/>
    <property type="project" value="UniProtKB-ARBA"/>
</dbReference>
<evidence type="ECO:0000259" key="14">
    <source>
        <dbReference type="Pfam" id="PF00060"/>
    </source>
</evidence>
<keyword evidence="11" id="KW-1071">Ligand-gated ion channel</keyword>
<protein>
    <submittedName>
        <fullName evidence="16">Lig_chan-Glu_bd domain-containing protein</fullName>
    </submittedName>
</protein>